<dbReference type="AlphaFoldDB" id="A0A8J4EMC5"/>
<comment type="caution">
    <text evidence="2">The sequence shown here is derived from an EMBL/GenBank/DDBJ whole genome shotgun (WGS) entry which is preliminary data.</text>
</comment>
<evidence type="ECO:0000313" key="2">
    <source>
        <dbReference type="EMBL" id="GIL29065.1"/>
    </source>
</evidence>
<evidence type="ECO:0000256" key="1">
    <source>
        <dbReference type="ARBA" id="ARBA00022833"/>
    </source>
</evidence>
<name>A0A8J4EMC5_9ACTN</name>
<evidence type="ECO:0000313" key="3">
    <source>
        <dbReference type="Proteomes" id="UP000614996"/>
    </source>
</evidence>
<dbReference type="PANTHER" id="PTHR12993">
    <property type="entry name" value="N-ACETYLGLUCOSAMINYL-PHOSPHATIDYLINOSITOL DE-N-ACETYLASE-RELATED"/>
    <property type="match status" value="1"/>
</dbReference>
<accession>A0A8J4EMC5</accession>
<dbReference type="PANTHER" id="PTHR12993:SF11">
    <property type="entry name" value="N-ACETYLGLUCOSAMINYL-PHOSPHATIDYLINOSITOL DE-N-ACETYLASE"/>
    <property type="match status" value="1"/>
</dbReference>
<keyword evidence="1" id="KW-0862">Zinc</keyword>
<protein>
    <submittedName>
        <fullName evidence="2">PIG-L domain-containing protein</fullName>
    </submittedName>
</protein>
<dbReference type="InterPro" id="IPR003737">
    <property type="entry name" value="GlcNAc_PI_deacetylase-related"/>
</dbReference>
<dbReference type="GO" id="GO:0016137">
    <property type="term" value="P:glycoside metabolic process"/>
    <property type="evidence" value="ECO:0007669"/>
    <property type="project" value="UniProtKB-ARBA"/>
</dbReference>
<proteinExistence type="predicted"/>
<dbReference type="EMBL" id="BOPO01000084">
    <property type="protein sequence ID" value="GIL29065.1"/>
    <property type="molecule type" value="Genomic_DNA"/>
</dbReference>
<dbReference type="Proteomes" id="UP000614996">
    <property type="component" value="Unassembled WGS sequence"/>
</dbReference>
<gene>
    <name evidence="2" type="ORF">NUM_43190</name>
</gene>
<reference evidence="3" key="1">
    <citation type="journal article" date="2021" name="Int. J. Syst. Evol. Microbiol.">
        <title>Actinocatenispora comari sp. nov., an endophytic actinomycete isolated from aerial parts of Comarum salesowianum.</title>
        <authorList>
            <person name="Oyunbileg N."/>
            <person name="Iizaka Y."/>
            <person name="Hamada M."/>
            <person name="Davaapurev B.O."/>
            <person name="Fukumoto A."/>
            <person name="Tsetseg B."/>
            <person name="Kato F."/>
            <person name="Tamura T."/>
            <person name="Batkhuu J."/>
            <person name="Anzai Y."/>
        </authorList>
    </citation>
    <scope>NUCLEOTIDE SEQUENCE [LARGE SCALE GENOMIC DNA]</scope>
    <source>
        <strain evidence="3">NUM-2625</strain>
    </source>
</reference>
<dbReference type="InterPro" id="IPR024078">
    <property type="entry name" value="LmbE-like_dom_sf"/>
</dbReference>
<dbReference type="GO" id="GO:0016811">
    <property type="term" value="F:hydrolase activity, acting on carbon-nitrogen (but not peptide) bonds, in linear amides"/>
    <property type="evidence" value="ECO:0007669"/>
    <property type="project" value="TreeGrafter"/>
</dbReference>
<dbReference type="Gene3D" id="3.40.50.10320">
    <property type="entry name" value="LmbE-like"/>
    <property type="match status" value="1"/>
</dbReference>
<sequence>MVTTSIMTIMAHPDDAELWAGGTLALHAADGAEITIVVAHHDDVRDAEAAAAASILGARLHQVERLDPTTIANLLVARRPEVVITHSTDDIHPEHRAAAQALTDALPEPVIATGRPCRVYTCDGYNNLDKAGRPLDLPIIIDITSTVDTKAGALRAHQSQPIAGHFGPMAENLSRLHGHRIGAAHAEAFRPIPILGRLPATSRL</sequence>
<organism evidence="2 3">
    <name type="scientific">Actinocatenispora comari</name>
    <dbReference type="NCBI Taxonomy" id="2807577"/>
    <lineage>
        <taxon>Bacteria</taxon>
        <taxon>Bacillati</taxon>
        <taxon>Actinomycetota</taxon>
        <taxon>Actinomycetes</taxon>
        <taxon>Micromonosporales</taxon>
        <taxon>Micromonosporaceae</taxon>
        <taxon>Actinocatenispora</taxon>
    </lineage>
</organism>
<keyword evidence="3" id="KW-1185">Reference proteome</keyword>
<dbReference type="Pfam" id="PF02585">
    <property type="entry name" value="PIG-L"/>
    <property type="match status" value="1"/>
</dbReference>
<dbReference type="RefSeq" id="WP_207126756.1">
    <property type="nucleotide sequence ID" value="NZ_BOPO01000084.1"/>
</dbReference>
<dbReference type="SUPFAM" id="SSF102588">
    <property type="entry name" value="LmbE-like"/>
    <property type="match status" value="1"/>
</dbReference>